<feature type="compositionally biased region" description="Basic residues" evidence="3">
    <location>
        <begin position="312"/>
        <end position="321"/>
    </location>
</feature>
<reference evidence="6" key="1">
    <citation type="submission" date="2022-08" db="EMBL/GenBank/DDBJ databases">
        <title>Novel sulphate-reducing endosymbionts in the free-living metamonad Anaeramoeba.</title>
        <authorList>
            <person name="Jerlstrom-Hultqvist J."/>
            <person name="Cepicka I."/>
            <person name="Gallot-Lavallee L."/>
            <person name="Salas-Leiva D."/>
            <person name="Curtis B.A."/>
            <person name="Zahonova K."/>
            <person name="Pipaliya S."/>
            <person name="Dacks J."/>
            <person name="Roger A.J."/>
        </authorList>
    </citation>
    <scope>NUCLEOTIDE SEQUENCE</scope>
    <source>
        <strain evidence="6">Busselton2</strain>
    </source>
</reference>
<comment type="caution">
    <text evidence="6">The sequence shown here is derived from an EMBL/GenBank/DDBJ whole genome shotgun (WGS) entry which is preliminary data.</text>
</comment>
<evidence type="ECO:0000259" key="4">
    <source>
        <dbReference type="PROSITE" id="PS50009"/>
    </source>
</evidence>
<dbReference type="GO" id="GO:0007265">
    <property type="term" value="P:Ras protein signal transduction"/>
    <property type="evidence" value="ECO:0007669"/>
    <property type="project" value="TreeGrafter"/>
</dbReference>
<proteinExistence type="predicted"/>
<dbReference type="SMART" id="SM00147">
    <property type="entry name" value="RasGEF"/>
    <property type="match status" value="1"/>
</dbReference>
<organism evidence="6 7">
    <name type="scientific">Anaeramoeba flamelloides</name>
    <dbReference type="NCBI Taxonomy" id="1746091"/>
    <lineage>
        <taxon>Eukaryota</taxon>
        <taxon>Metamonada</taxon>
        <taxon>Anaeramoebidae</taxon>
        <taxon>Anaeramoeba</taxon>
    </lineage>
</organism>
<dbReference type="InterPro" id="IPR019804">
    <property type="entry name" value="Ras_G-nucl-exch_fac_CS"/>
</dbReference>
<evidence type="ECO:0000313" key="6">
    <source>
        <dbReference type="EMBL" id="KAJ3427050.1"/>
    </source>
</evidence>
<dbReference type="AlphaFoldDB" id="A0AAV7YET4"/>
<feature type="domain" description="N-terminal Ras-GEF" evidence="5">
    <location>
        <begin position="517"/>
        <end position="643"/>
    </location>
</feature>
<feature type="region of interest" description="Disordered" evidence="3">
    <location>
        <begin position="185"/>
        <end position="236"/>
    </location>
</feature>
<dbReference type="Pfam" id="PF00617">
    <property type="entry name" value="RasGEF"/>
    <property type="match status" value="1"/>
</dbReference>
<feature type="region of interest" description="Disordered" evidence="3">
    <location>
        <begin position="278"/>
        <end position="330"/>
    </location>
</feature>
<dbReference type="PANTHER" id="PTHR23113:SF366">
    <property type="entry name" value="RAS GUANINE NUCLEOTIDE EXCHANGE FACTOR R"/>
    <property type="match status" value="1"/>
</dbReference>
<dbReference type="InterPro" id="IPR036964">
    <property type="entry name" value="RASGEF_cat_dom_sf"/>
</dbReference>
<dbReference type="Pfam" id="PF00618">
    <property type="entry name" value="RasGEF_N"/>
    <property type="match status" value="1"/>
</dbReference>
<dbReference type="Gene3D" id="1.10.840.10">
    <property type="entry name" value="Ras guanine-nucleotide exchange factors catalytic domain"/>
    <property type="match status" value="1"/>
</dbReference>
<evidence type="ECO:0000256" key="3">
    <source>
        <dbReference type="SAM" id="MobiDB-lite"/>
    </source>
</evidence>
<evidence type="ECO:0000259" key="5">
    <source>
        <dbReference type="PROSITE" id="PS50212"/>
    </source>
</evidence>
<gene>
    <name evidence="6" type="ORF">M0812_26627</name>
</gene>
<evidence type="ECO:0000256" key="1">
    <source>
        <dbReference type="ARBA" id="ARBA00022658"/>
    </source>
</evidence>
<dbReference type="SUPFAM" id="SSF48366">
    <property type="entry name" value="Ras GEF"/>
    <property type="match status" value="1"/>
</dbReference>
<dbReference type="InterPro" id="IPR023578">
    <property type="entry name" value="Ras_GEF_dom_sf"/>
</dbReference>
<dbReference type="GO" id="GO:0005886">
    <property type="term" value="C:plasma membrane"/>
    <property type="evidence" value="ECO:0007669"/>
    <property type="project" value="TreeGrafter"/>
</dbReference>
<dbReference type="PROSITE" id="PS00720">
    <property type="entry name" value="RASGEF"/>
    <property type="match status" value="1"/>
</dbReference>
<dbReference type="InterPro" id="IPR000651">
    <property type="entry name" value="Ras-like_Gua-exchang_fac_N"/>
</dbReference>
<evidence type="ECO:0000313" key="7">
    <source>
        <dbReference type="Proteomes" id="UP001146793"/>
    </source>
</evidence>
<dbReference type="PROSITE" id="PS50009">
    <property type="entry name" value="RASGEF_CAT"/>
    <property type="match status" value="1"/>
</dbReference>
<feature type="domain" description="Ras-GEF" evidence="4">
    <location>
        <begin position="678"/>
        <end position="908"/>
    </location>
</feature>
<dbReference type="CDD" id="cd00155">
    <property type="entry name" value="RasGEF"/>
    <property type="match status" value="1"/>
</dbReference>
<dbReference type="InterPro" id="IPR001895">
    <property type="entry name" value="RASGEF_cat_dom"/>
</dbReference>
<feature type="compositionally biased region" description="Polar residues" evidence="3">
    <location>
        <begin position="117"/>
        <end position="127"/>
    </location>
</feature>
<dbReference type="PANTHER" id="PTHR23113">
    <property type="entry name" value="GUANINE NUCLEOTIDE EXCHANGE FACTOR"/>
    <property type="match status" value="1"/>
</dbReference>
<dbReference type="SMART" id="SM00229">
    <property type="entry name" value="RasGEFN"/>
    <property type="match status" value="1"/>
</dbReference>
<accession>A0AAV7YET4</accession>
<dbReference type="EMBL" id="JANTQA010000063">
    <property type="protein sequence ID" value="KAJ3427050.1"/>
    <property type="molecule type" value="Genomic_DNA"/>
</dbReference>
<protein>
    <submittedName>
        <fullName evidence="6">Ras guanine nucleotide exchange factor i-related</fullName>
    </submittedName>
</protein>
<feature type="compositionally biased region" description="Polar residues" evidence="3">
    <location>
        <begin position="81"/>
        <end position="110"/>
    </location>
</feature>
<keyword evidence="1 2" id="KW-0344">Guanine-nucleotide releasing factor</keyword>
<feature type="compositionally biased region" description="Polar residues" evidence="3">
    <location>
        <begin position="227"/>
        <end position="236"/>
    </location>
</feature>
<feature type="compositionally biased region" description="Polar residues" evidence="3">
    <location>
        <begin position="297"/>
        <end position="311"/>
    </location>
</feature>
<sequence>MTQNNLRRSSSHTVVNSFGLNLKSPVRGRNSLFTSNQGGALFKRDQLFNRGGNERGRGRGRGRGSIRGRGRFQVSPRTRFKTNINKTVQNKNQTSTNPQTDTTLQTSNKTQTKEIPKQTTQNHNMTENQKQNQNSQQDLNQSLNITKQNQNSNTSQTQNQNVQQPNNQICSEEQDLKRKQRLQEKFKREEQEKKRLEEQRKKDELKKKRKDQLKQKLEKIKSRKNSRYNSSTISRTKMNRDLVAERMEQRSRKRFEIQSQSSPNIFFDPNKNIEIQLTKQNTDPENRPKLPPRKNSLHTNQNFNEDLNITKKSSKFGRNLKRSGSVRNQKRDWKRYQTTEKEMFLMSKIDVDRTNWKERVFQQNPNILDLKERVIPISRCQSFARLYGPGKDQVREKLTNDIVLQLIMQNLITLGFRKTKKILEHEADVKYQPHFLKDSRLQKLIKNGMRDIEYVWQQTMSQQKNGEESSNGNLDIMNHFKNMGLEEDEDDEEGLTSVWDHEQNNIIYLESETSSSKTKGVKAASLNKLIELLTPETDQNIKYMKTFLMTYQSFTTPSKLLNKLMQRYHVPMTEGITEEEYKIKKQCIQIRVCNVLKTWISENFSELNRKLLDKIINFLDQTVSKLNNTMAKTIKKKILRNLELGGQDFKNSTFMTDPPEPKVPKNIFSPDLSLFDIDEEEIARQLTLFEFQIYQKIRPPELLNLAWSKAKLKYRAPNVIALIHRFNEVSSWVVTTILKSERVRERARIIVRFCKLAEYLRSLNNYNGVMSVISGFENSAIWRLKYTFEEVPKRNLEIIQELKKELSSDNSYRYYRSLLRKVDPPCIPYLGVYLTDLTFIEEGNPNFINGLINFSKRRLIYEVIFEIQNFQNKGYNLQPVQQILSFLEKLPILDEKDVYSKSLKYEPRKAKREDVLF</sequence>
<feature type="compositionally biased region" description="Basic and acidic residues" evidence="3">
    <location>
        <begin position="185"/>
        <end position="220"/>
    </location>
</feature>
<dbReference type="PROSITE" id="PS50212">
    <property type="entry name" value="RASGEF_NTER"/>
    <property type="match status" value="1"/>
</dbReference>
<dbReference type="Gene3D" id="1.20.870.10">
    <property type="entry name" value="Son of sevenless (SoS) protein Chain: S domain 1"/>
    <property type="match status" value="1"/>
</dbReference>
<dbReference type="InterPro" id="IPR008937">
    <property type="entry name" value="Ras-like_GEF"/>
</dbReference>
<dbReference type="GO" id="GO:0005085">
    <property type="term" value="F:guanyl-nucleotide exchange factor activity"/>
    <property type="evidence" value="ECO:0007669"/>
    <property type="project" value="UniProtKB-KW"/>
</dbReference>
<evidence type="ECO:0000256" key="2">
    <source>
        <dbReference type="PROSITE-ProRule" id="PRU00168"/>
    </source>
</evidence>
<feature type="compositionally biased region" description="Basic residues" evidence="3">
    <location>
        <begin position="58"/>
        <end position="70"/>
    </location>
</feature>
<dbReference type="CDD" id="cd06224">
    <property type="entry name" value="REM"/>
    <property type="match status" value="1"/>
</dbReference>
<name>A0AAV7YET4_9EUKA</name>
<feature type="region of interest" description="Disordered" evidence="3">
    <location>
        <begin position="44"/>
        <end position="136"/>
    </location>
</feature>
<dbReference type="Proteomes" id="UP001146793">
    <property type="component" value="Unassembled WGS sequence"/>
</dbReference>
<feature type="compositionally biased region" description="Basic and acidic residues" evidence="3">
    <location>
        <begin position="44"/>
        <end position="57"/>
    </location>
</feature>